<protein>
    <submittedName>
        <fullName evidence="1">Uncharacterized protein</fullName>
    </submittedName>
</protein>
<gene>
    <name evidence="1" type="ORF">F9278_37365</name>
</gene>
<accession>A0A5P8KDQ6</accession>
<dbReference type="AlphaFoldDB" id="A0A5P8KDQ6"/>
<keyword evidence="2" id="KW-1185">Reference proteome</keyword>
<evidence type="ECO:0000313" key="2">
    <source>
        <dbReference type="Proteomes" id="UP000327294"/>
    </source>
</evidence>
<sequence>MTRFGRAPVARHPGSLAFVDNGAFKEPVLLADQGGPPMHTIQLTPRHVTLNQAGKASVSGESSLGLFWDFQLH</sequence>
<organism evidence="1 2">
    <name type="scientific">Streptomyces phaeolivaceus</name>
    <dbReference type="NCBI Taxonomy" id="2653200"/>
    <lineage>
        <taxon>Bacteria</taxon>
        <taxon>Bacillati</taxon>
        <taxon>Actinomycetota</taxon>
        <taxon>Actinomycetes</taxon>
        <taxon>Kitasatosporales</taxon>
        <taxon>Streptomycetaceae</taxon>
        <taxon>Streptomyces</taxon>
    </lineage>
</organism>
<name>A0A5P8KDQ6_9ACTN</name>
<dbReference type="RefSeq" id="WP_152172242.1">
    <property type="nucleotide sequence ID" value="NZ_CP045096.1"/>
</dbReference>
<dbReference type="KEGG" id="sphv:F9278_37365"/>
<evidence type="ECO:0000313" key="1">
    <source>
        <dbReference type="EMBL" id="QFR00919.1"/>
    </source>
</evidence>
<dbReference type="EMBL" id="CP045096">
    <property type="protein sequence ID" value="QFR00919.1"/>
    <property type="molecule type" value="Genomic_DNA"/>
</dbReference>
<dbReference type="Proteomes" id="UP000327294">
    <property type="component" value="Chromosome"/>
</dbReference>
<reference evidence="1 2" key="1">
    <citation type="submission" date="2019-10" db="EMBL/GenBank/DDBJ databases">
        <title>Streptomyces sp. strain GY16 isolated from leaves of Broussonetia papyrifera.</title>
        <authorList>
            <person name="Mo P."/>
        </authorList>
    </citation>
    <scope>NUCLEOTIDE SEQUENCE [LARGE SCALE GENOMIC DNA]</scope>
    <source>
        <strain evidence="1 2">GY16</strain>
    </source>
</reference>
<proteinExistence type="predicted"/>